<name>E1RC38_SEDSS</name>
<evidence type="ECO:0000256" key="5">
    <source>
        <dbReference type="ARBA" id="ARBA00022989"/>
    </source>
</evidence>
<evidence type="ECO:0000256" key="6">
    <source>
        <dbReference type="ARBA" id="ARBA00023136"/>
    </source>
</evidence>
<dbReference type="KEGG" id="ssm:Spirs_0783"/>
<dbReference type="GO" id="GO:0055085">
    <property type="term" value="P:transmembrane transport"/>
    <property type="evidence" value="ECO:0007669"/>
    <property type="project" value="InterPro"/>
</dbReference>
<evidence type="ECO:0000313" key="9">
    <source>
        <dbReference type="EMBL" id="ADK79918.1"/>
    </source>
</evidence>
<feature type="transmembrane region" description="Helical" evidence="7">
    <location>
        <begin position="12"/>
        <end position="36"/>
    </location>
</feature>
<comment type="similarity">
    <text evidence="7">Belongs to the binding-protein-dependent transport system permease family.</text>
</comment>
<dbReference type="eggNOG" id="COG0395">
    <property type="taxonomic scope" value="Bacteria"/>
</dbReference>
<dbReference type="RefSeq" id="WP_013253382.1">
    <property type="nucleotide sequence ID" value="NC_014364.1"/>
</dbReference>
<dbReference type="InterPro" id="IPR035906">
    <property type="entry name" value="MetI-like_sf"/>
</dbReference>
<feature type="transmembrane region" description="Helical" evidence="7">
    <location>
        <begin position="140"/>
        <end position="163"/>
    </location>
</feature>
<evidence type="ECO:0000256" key="3">
    <source>
        <dbReference type="ARBA" id="ARBA00022475"/>
    </source>
</evidence>
<dbReference type="OrthoDB" id="9815445at2"/>
<keyword evidence="4 7" id="KW-0812">Transmembrane</keyword>
<keyword evidence="6 7" id="KW-0472">Membrane</keyword>
<evidence type="ECO:0000256" key="2">
    <source>
        <dbReference type="ARBA" id="ARBA00022448"/>
    </source>
</evidence>
<dbReference type="PROSITE" id="PS50928">
    <property type="entry name" value="ABC_TM1"/>
    <property type="match status" value="1"/>
</dbReference>
<gene>
    <name evidence="9" type="ordered locus">Spirs_0783</name>
</gene>
<dbReference type="Gene3D" id="1.10.3720.10">
    <property type="entry name" value="MetI-like"/>
    <property type="match status" value="1"/>
</dbReference>
<dbReference type="PROSITE" id="PS51257">
    <property type="entry name" value="PROKAR_LIPOPROTEIN"/>
    <property type="match status" value="1"/>
</dbReference>
<dbReference type="Proteomes" id="UP000002318">
    <property type="component" value="Chromosome"/>
</dbReference>
<evidence type="ECO:0000256" key="4">
    <source>
        <dbReference type="ARBA" id="ARBA00022692"/>
    </source>
</evidence>
<dbReference type="SUPFAM" id="SSF161098">
    <property type="entry name" value="MetI-like"/>
    <property type="match status" value="1"/>
</dbReference>
<reference evidence="9 10" key="1">
    <citation type="journal article" date="2010" name="Stand. Genomic Sci.">
        <title>Complete genome sequence of Spirochaeta smaragdinae type strain (SEBR 4228).</title>
        <authorList>
            <person name="Mavromatis K."/>
            <person name="Yasawong M."/>
            <person name="Chertkov O."/>
            <person name="Lapidus A."/>
            <person name="Lucas S."/>
            <person name="Nolan M."/>
            <person name="Del Rio T.G."/>
            <person name="Tice H."/>
            <person name="Cheng J.F."/>
            <person name="Pitluck S."/>
            <person name="Liolios K."/>
            <person name="Ivanova N."/>
            <person name="Tapia R."/>
            <person name="Han C."/>
            <person name="Bruce D."/>
            <person name="Goodwin L."/>
            <person name="Pati A."/>
            <person name="Chen A."/>
            <person name="Palaniappan K."/>
            <person name="Land M."/>
            <person name="Hauser L."/>
            <person name="Chang Y.J."/>
            <person name="Jeffries C.D."/>
            <person name="Detter J.C."/>
            <person name="Rohde M."/>
            <person name="Brambilla E."/>
            <person name="Spring S."/>
            <person name="Goker M."/>
            <person name="Sikorski J."/>
            <person name="Woyke T."/>
            <person name="Bristow J."/>
            <person name="Eisen J.A."/>
            <person name="Markowitz V."/>
            <person name="Hugenholtz P."/>
            <person name="Klenk H.P."/>
            <person name="Kyrpides N.C."/>
        </authorList>
    </citation>
    <scope>NUCLEOTIDE SEQUENCE [LARGE SCALE GENOMIC DNA]</scope>
    <source>
        <strain evidence="10">DSM 11293 / JCM 15392 / SEBR 4228</strain>
    </source>
</reference>
<feature type="domain" description="ABC transmembrane type-1" evidence="8">
    <location>
        <begin position="72"/>
        <end position="263"/>
    </location>
</feature>
<evidence type="ECO:0000256" key="7">
    <source>
        <dbReference type="RuleBase" id="RU363032"/>
    </source>
</evidence>
<feature type="transmembrane region" description="Helical" evidence="7">
    <location>
        <begin position="76"/>
        <end position="100"/>
    </location>
</feature>
<evidence type="ECO:0000256" key="1">
    <source>
        <dbReference type="ARBA" id="ARBA00004651"/>
    </source>
</evidence>
<proteinExistence type="inferred from homology"/>
<feature type="transmembrane region" description="Helical" evidence="7">
    <location>
        <begin position="107"/>
        <end position="128"/>
    </location>
</feature>
<dbReference type="PANTHER" id="PTHR43744">
    <property type="entry name" value="ABC TRANSPORTER PERMEASE PROTEIN MG189-RELATED-RELATED"/>
    <property type="match status" value="1"/>
</dbReference>
<dbReference type="GO" id="GO:0005886">
    <property type="term" value="C:plasma membrane"/>
    <property type="evidence" value="ECO:0007669"/>
    <property type="project" value="UniProtKB-SubCell"/>
</dbReference>
<keyword evidence="5 7" id="KW-1133">Transmembrane helix</keyword>
<dbReference type="STRING" id="573413.Spirs_0783"/>
<feature type="transmembrane region" description="Helical" evidence="7">
    <location>
        <begin position="244"/>
        <end position="263"/>
    </location>
</feature>
<accession>E1RC38</accession>
<dbReference type="Pfam" id="PF00528">
    <property type="entry name" value="BPD_transp_1"/>
    <property type="match status" value="1"/>
</dbReference>
<dbReference type="AlphaFoldDB" id="E1RC38"/>
<sequence length="278" mass="31088">MNKHHRIPVSRIICFLILALFLIIACAPFSLIWSAAFKTKAELVHNVFGPPQQMHWENIAKTWEQGHFGIYYKNSVLVVIPVVLFSIMLSLTNAYAFAYFRFPGKTLLWGIVLFGMTIPMEVVVIQLYHHLKGMGLLNTLPGLILPQIAMGIPFGTFFMRGTLKEIPKSLIEAAEIDGAGTSQVLWKIITPMIGPSVITLIVFFFTWTWNEFLLTLVIISKEALRTLPVGMAFFQGKYVGNTPLIAMGATLMTAPIILLYIFLQHYVISGITAGALKE</sequence>
<comment type="subcellular location">
    <subcellularLocation>
        <location evidence="1 7">Cell membrane</location>
        <topology evidence="1 7">Multi-pass membrane protein</topology>
    </subcellularLocation>
</comment>
<protein>
    <submittedName>
        <fullName evidence="9">Binding-protein-dependent transport systems inner membrane component</fullName>
    </submittedName>
</protein>
<organism evidence="9 10">
    <name type="scientific">Sediminispirochaeta smaragdinae (strain DSM 11293 / JCM 15392 / SEBR 4228)</name>
    <name type="common">Spirochaeta smaragdinae</name>
    <dbReference type="NCBI Taxonomy" id="573413"/>
    <lineage>
        <taxon>Bacteria</taxon>
        <taxon>Pseudomonadati</taxon>
        <taxon>Spirochaetota</taxon>
        <taxon>Spirochaetia</taxon>
        <taxon>Spirochaetales</taxon>
        <taxon>Spirochaetaceae</taxon>
        <taxon>Sediminispirochaeta</taxon>
    </lineage>
</organism>
<keyword evidence="3" id="KW-1003">Cell membrane</keyword>
<feature type="transmembrane region" description="Helical" evidence="7">
    <location>
        <begin position="184"/>
        <end position="207"/>
    </location>
</feature>
<dbReference type="InterPro" id="IPR000515">
    <property type="entry name" value="MetI-like"/>
</dbReference>
<dbReference type="EMBL" id="CP002116">
    <property type="protein sequence ID" value="ADK79918.1"/>
    <property type="molecule type" value="Genomic_DNA"/>
</dbReference>
<keyword evidence="2 7" id="KW-0813">Transport</keyword>
<dbReference type="HOGENOM" id="CLU_016047_1_2_12"/>
<dbReference type="PANTHER" id="PTHR43744:SF12">
    <property type="entry name" value="ABC TRANSPORTER PERMEASE PROTEIN MG189-RELATED"/>
    <property type="match status" value="1"/>
</dbReference>
<evidence type="ECO:0000313" key="10">
    <source>
        <dbReference type="Proteomes" id="UP000002318"/>
    </source>
</evidence>
<keyword evidence="10" id="KW-1185">Reference proteome</keyword>
<evidence type="ECO:0000259" key="8">
    <source>
        <dbReference type="PROSITE" id="PS50928"/>
    </source>
</evidence>
<dbReference type="CDD" id="cd06261">
    <property type="entry name" value="TM_PBP2"/>
    <property type="match status" value="1"/>
</dbReference>